<feature type="domain" description="Malic enzyme N-terminal" evidence="5">
    <location>
        <begin position="115"/>
        <end position="252"/>
    </location>
</feature>
<dbReference type="GO" id="GO:0006108">
    <property type="term" value="P:malate metabolic process"/>
    <property type="evidence" value="ECO:0007669"/>
    <property type="project" value="TreeGrafter"/>
</dbReference>
<dbReference type="PIRSF" id="PIRSF000106">
    <property type="entry name" value="ME"/>
    <property type="match status" value="1"/>
</dbReference>
<dbReference type="InterPro" id="IPR046346">
    <property type="entry name" value="Aminoacid_DH-like_N_sf"/>
</dbReference>
<comment type="caution">
    <text evidence="6">The sequence shown here is derived from an EMBL/GenBank/DDBJ whole genome shotgun (WGS) entry which is preliminary data.</text>
</comment>
<keyword evidence="7" id="KW-1185">Reference proteome</keyword>
<name>A0A7J7G2E8_CAMSI</name>
<reference evidence="7" key="1">
    <citation type="journal article" date="2020" name="Nat. Commun.">
        <title>Genome assembly of wild tea tree DASZ reveals pedigree and selection history of tea varieties.</title>
        <authorList>
            <person name="Zhang W."/>
            <person name="Zhang Y."/>
            <person name="Qiu H."/>
            <person name="Guo Y."/>
            <person name="Wan H."/>
            <person name="Zhang X."/>
            <person name="Scossa F."/>
            <person name="Alseekh S."/>
            <person name="Zhang Q."/>
            <person name="Wang P."/>
            <person name="Xu L."/>
            <person name="Schmidt M.H."/>
            <person name="Jia X."/>
            <person name="Li D."/>
            <person name="Zhu A."/>
            <person name="Guo F."/>
            <person name="Chen W."/>
            <person name="Ni D."/>
            <person name="Usadel B."/>
            <person name="Fernie A.R."/>
            <person name="Wen W."/>
        </authorList>
    </citation>
    <scope>NUCLEOTIDE SEQUENCE [LARGE SCALE GENOMIC DNA]</scope>
    <source>
        <strain evidence="7">cv. G240</strain>
    </source>
</reference>
<evidence type="ECO:0000256" key="4">
    <source>
        <dbReference type="SAM" id="MobiDB-lite"/>
    </source>
</evidence>
<dbReference type="SMART" id="SM01274">
    <property type="entry name" value="malic"/>
    <property type="match status" value="1"/>
</dbReference>
<evidence type="ECO:0000313" key="7">
    <source>
        <dbReference type="Proteomes" id="UP000593564"/>
    </source>
</evidence>
<comment type="cofactor">
    <cofactor evidence="1">
        <name>Mg(2+)</name>
        <dbReference type="ChEBI" id="CHEBI:18420"/>
    </cofactor>
</comment>
<dbReference type="GO" id="GO:0004473">
    <property type="term" value="F:malate dehydrogenase (decarboxylating) (NADP+) activity"/>
    <property type="evidence" value="ECO:0007669"/>
    <property type="project" value="TreeGrafter"/>
</dbReference>
<evidence type="ECO:0000256" key="2">
    <source>
        <dbReference type="PIRSR" id="PIRSR000106-1"/>
    </source>
</evidence>
<dbReference type="Pfam" id="PF00390">
    <property type="entry name" value="malic"/>
    <property type="match status" value="1"/>
</dbReference>
<feature type="active site" description="Proton acceptor" evidence="2">
    <location>
        <position position="214"/>
    </location>
</feature>
<organism evidence="6 7">
    <name type="scientific">Camellia sinensis</name>
    <name type="common">Tea plant</name>
    <name type="synonym">Thea sinensis</name>
    <dbReference type="NCBI Taxonomy" id="4442"/>
    <lineage>
        <taxon>Eukaryota</taxon>
        <taxon>Viridiplantae</taxon>
        <taxon>Streptophyta</taxon>
        <taxon>Embryophyta</taxon>
        <taxon>Tracheophyta</taxon>
        <taxon>Spermatophyta</taxon>
        <taxon>Magnoliopsida</taxon>
        <taxon>eudicotyledons</taxon>
        <taxon>Gunneridae</taxon>
        <taxon>Pentapetalae</taxon>
        <taxon>asterids</taxon>
        <taxon>Ericales</taxon>
        <taxon>Theaceae</taxon>
        <taxon>Camellia</taxon>
    </lineage>
</organism>
<dbReference type="InterPro" id="IPR037062">
    <property type="entry name" value="Malic_N_dom_sf"/>
</dbReference>
<dbReference type="PANTHER" id="PTHR23406">
    <property type="entry name" value="MALIC ENZYME-RELATED"/>
    <property type="match status" value="1"/>
</dbReference>
<dbReference type="SUPFAM" id="SSF53223">
    <property type="entry name" value="Aminoacid dehydrogenase-like, N-terminal domain"/>
    <property type="match status" value="1"/>
</dbReference>
<feature type="active site" description="Proton donor" evidence="2">
    <location>
        <position position="138"/>
    </location>
</feature>
<feature type="compositionally biased region" description="Basic and acidic residues" evidence="4">
    <location>
        <begin position="1"/>
        <end position="10"/>
    </location>
</feature>
<dbReference type="Gene3D" id="3.40.50.10380">
    <property type="entry name" value="Malic enzyme, N-terminal domain"/>
    <property type="match status" value="1"/>
</dbReference>
<evidence type="ECO:0000256" key="3">
    <source>
        <dbReference type="PIRSR" id="PIRSR000106-2"/>
    </source>
</evidence>
<dbReference type="PRINTS" id="PR00072">
    <property type="entry name" value="MALOXRDTASE"/>
</dbReference>
<dbReference type="AlphaFoldDB" id="A0A7J7G2E8"/>
<sequence>MEITSKDERGSAPVLDIDSKSTVGGGVEDVYGEDRANEDQPVTRWTISVASRYTLLRDPHYNKGLAFKERERCSLLAWSVTTRGYNSTTSSEEMMHNIRQYQVPLQKYMARMDLQERNERLFYKLLIDNVEELLLIVYTPTIGEACSKYGSIFRCPQGLYISLKEKGKILEVLKNWPERSIQVIVISDGERILGLGDLGCQLITYQGMGIPVGKLALYTALGRVRHFACLPITIDVGTNNEKLLKDEFYIGL</sequence>
<dbReference type="InterPro" id="IPR012301">
    <property type="entry name" value="Malic_N_dom"/>
</dbReference>
<accession>A0A7J7G2E8</accession>
<dbReference type="InterPro" id="IPR001891">
    <property type="entry name" value="Malic_OxRdtase"/>
</dbReference>
<feature type="binding site" evidence="3">
    <location>
        <position position="191"/>
    </location>
    <ligand>
        <name>(S)-malate</name>
        <dbReference type="ChEBI" id="CHEBI:15589"/>
    </ligand>
</feature>
<dbReference type="PANTHER" id="PTHR23406:SF89">
    <property type="entry name" value="NADP-DEPENDENT MALIC ENZYME 1"/>
    <property type="match status" value="1"/>
</dbReference>
<dbReference type="EMBL" id="JACBKZ010000013">
    <property type="protein sequence ID" value="KAF5934913.1"/>
    <property type="molecule type" value="Genomic_DNA"/>
</dbReference>
<proteinExistence type="predicted"/>
<dbReference type="GO" id="GO:0009507">
    <property type="term" value="C:chloroplast"/>
    <property type="evidence" value="ECO:0007669"/>
    <property type="project" value="TreeGrafter"/>
</dbReference>
<dbReference type="Proteomes" id="UP000593564">
    <property type="component" value="Unassembled WGS sequence"/>
</dbReference>
<gene>
    <name evidence="6" type="ORF">HYC85_026042</name>
</gene>
<evidence type="ECO:0000256" key="1">
    <source>
        <dbReference type="ARBA" id="ARBA00001946"/>
    </source>
</evidence>
<evidence type="ECO:0000259" key="5">
    <source>
        <dbReference type="SMART" id="SM01274"/>
    </source>
</evidence>
<feature type="region of interest" description="Disordered" evidence="4">
    <location>
        <begin position="1"/>
        <end position="32"/>
    </location>
</feature>
<protein>
    <recommendedName>
        <fullName evidence="5">Malic enzyme N-terminal domain-containing protein</fullName>
    </recommendedName>
</protein>
<reference evidence="6 7" key="2">
    <citation type="submission" date="2020-07" db="EMBL/GenBank/DDBJ databases">
        <title>Genome assembly of wild tea tree DASZ reveals pedigree and selection history of tea varieties.</title>
        <authorList>
            <person name="Zhang W."/>
        </authorList>
    </citation>
    <scope>NUCLEOTIDE SEQUENCE [LARGE SCALE GENOMIC DNA]</scope>
    <source>
        <strain evidence="7">cv. G240</strain>
        <tissue evidence="6">Leaf</tissue>
    </source>
</reference>
<evidence type="ECO:0000313" key="6">
    <source>
        <dbReference type="EMBL" id="KAF5934913.1"/>
    </source>
</evidence>